<keyword evidence="2" id="KW-1185">Reference proteome</keyword>
<protein>
    <submittedName>
        <fullName evidence="1">Uncharacterized protein</fullName>
    </submittedName>
</protein>
<accession>A0A7W6CJ42</accession>
<reference evidence="1 2" key="1">
    <citation type="submission" date="2020-08" db="EMBL/GenBank/DDBJ databases">
        <title>Genomic Encyclopedia of Type Strains, Phase IV (KMG-IV): sequencing the most valuable type-strain genomes for metagenomic binning, comparative biology and taxonomic classification.</title>
        <authorList>
            <person name="Goeker M."/>
        </authorList>
    </citation>
    <scope>NUCLEOTIDE SEQUENCE [LARGE SCALE GENOMIC DNA]</scope>
    <source>
        <strain evidence="1 2">DSM 27057</strain>
    </source>
</reference>
<name>A0A7W6CJ42_9SPHN</name>
<evidence type="ECO:0000313" key="2">
    <source>
        <dbReference type="Proteomes" id="UP000548867"/>
    </source>
</evidence>
<dbReference type="AlphaFoldDB" id="A0A7W6CJ42"/>
<evidence type="ECO:0000313" key="1">
    <source>
        <dbReference type="EMBL" id="MBB3954006.1"/>
    </source>
</evidence>
<dbReference type="EMBL" id="JACIDX010000003">
    <property type="protein sequence ID" value="MBB3954006.1"/>
    <property type="molecule type" value="Genomic_DNA"/>
</dbReference>
<comment type="caution">
    <text evidence="1">The sequence shown here is derived from an EMBL/GenBank/DDBJ whole genome shotgun (WGS) entry which is preliminary data.</text>
</comment>
<dbReference type="RefSeq" id="WP_183623180.1">
    <property type="nucleotide sequence ID" value="NZ_JACIDX010000003.1"/>
</dbReference>
<sequence length="47" mass="5067">MSRKQPALWLLALLLLIGGGWWWGQHRAGGARNATLIVGDQRGGRAG</sequence>
<gene>
    <name evidence="1" type="ORF">GGR38_000933</name>
</gene>
<organism evidence="1 2">
    <name type="scientific">Novosphingobium sediminicola</name>
    <dbReference type="NCBI Taxonomy" id="563162"/>
    <lineage>
        <taxon>Bacteria</taxon>
        <taxon>Pseudomonadati</taxon>
        <taxon>Pseudomonadota</taxon>
        <taxon>Alphaproteobacteria</taxon>
        <taxon>Sphingomonadales</taxon>
        <taxon>Sphingomonadaceae</taxon>
        <taxon>Novosphingobium</taxon>
    </lineage>
</organism>
<proteinExistence type="predicted"/>
<dbReference type="Proteomes" id="UP000548867">
    <property type="component" value="Unassembled WGS sequence"/>
</dbReference>